<dbReference type="GO" id="GO:0005802">
    <property type="term" value="C:trans-Golgi network"/>
    <property type="evidence" value="ECO:0007669"/>
    <property type="project" value="TreeGrafter"/>
</dbReference>
<dbReference type="InterPro" id="IPR032817">
    <property type="entry name" value="Mon2_C"/>
</dbReference>
<dbReference type="GO" id="GO:0032012">
    <property type="term" value="P:regulation of ARF protein signal transduction"/>
    <property type="evidence" value="ECO:0007669"/>
    <property type="project" value="InterPro"/>
</dbReference>
<dbReference type="Pfam" id="PF20252">
    <property type="entry name" value="BIG2_C"/>
    <property type="match status" value="1"/>
</dbReference>
<evidence type="ECO:0000313" key="12">
    <source>
        <dbReference type="Proteomes" id="UP000796880"/>
    </source>
</evidence>
<dbReference type="Gene3D" id="1.10.1000.11">
    <property type="entry name" value="Arf Nucleotide-binding Site Opener,domain 2"/>
    <property type="match status" value="1"/>
</dbReference>
<dbReference type="EMBL" id="VOIH02000008">
    <property type="protein sequence ID" value="KAF3439757.1"/>
    <property type="molecule type" value="Genomic_DNA"/>
</dbReference>
<feature type="region of interest" description="Disordered" evidence="8">
    <location>
        <begin position="1483"/>
        <end position="1506"/>
    </location>
</feature>
<evidence type="ECO:0000256" key="5">
    <source>
        <dbReference type="ARBA" id="ARBA00022658"/>
    </source>
</evidence>
<feature type="region of interest" description="Disordered" evidence="8">
    <location>
        <begin position="1530"/>
        <end position="1554"/>
    </location>
</feature>
<dbReference type="InterPro" id="IPR000904">
    <property type="entry name" value="Sec7_dom"/>
</dbReference>
<dbReference type="Pfam" id="PF09324">
    <property type="entry name" value="Sec7-like_HDS"/>
    <property type="match status" value="1"/>
</dbReference>
<evidence type="ECO:0000256" key="4">
    <source>
        <dbReference type="ARBA" id="ARBA00022490"/>
    </source>
</evidence>
<dbReference type="GO" id="GO:0015031">
    <property type="term" value="P:protein transport"/>
    <property type="evidence" value="ECO:0007669"/>
    <property type="project" value="UniProtKB-KW"/>
</dbReference>
<gene>
    <name evidence="11" type="ORF">FNV43_RR18035</name>
</gene>
<dbReference type="Pfam" id="PF16206">
    <property type="entry name" value="Mon2_C"/>
    <property type="match status" value="1"/>
</dbReference>
<dbReference type="CDD" id="cd00171">
    <property type="entry name" value="Sec7"/>
    <property type="match status" value="1"/>
</dbReference>
<evidence type="ECO:0000259" key="10">
    <source>
        <dbReference type="PROSITE" id="PS50190"/>
    </source>
</evidence>
<comment type="caution">
    <text evidence="11">The sequence shown here is derived from an EMBL/GenBank/DDBJ whole genome shotgun (WGS) entry which is preliminary data.</text>
</comment>
<evidence type="ECO:0000256" key="3">
    <source>
        <dbReference type="ARBA" id="ARBA00022448"/>
    </source>
</evidence>
<keyword evidence="3" id="KW-0813">Transport</keyword>
<dbReference type="OrthoDB" id="430364at2759"/>
<evidence type="ECO:0000256" key="2">
    <source>
        <dbReference type="ARBA" id="ARBA00004514"/>
    </source>
</evidence>
<evidence type="ECO:0000256" key="7">
    <source>
        <dbReference type="ARBA" id="ARBA00023136"/>
    </source>
</evidence>
<keyword evidence="5" id="KW-0344">Guanine-nucleotide releasing factor</keyword>
<protein>
    <recommendedName>
        <fullName evidence="10">SEC7 domain-containing protein</fullName>
    </recommendedName>
</protein>
<dbReference type="GO" id="GO:0016020">
    <property type="term" value="C:membrane"/>
    <property type="evidence" value="ECO:0007669"/>
    <property type="project" value="UniProtKB-SubCell"/>
</dbReference>
<feature type="transmembrane region" description="Helical" evidence="9">
    <location>
        <begin position="15"/>
        <end position="32"/>
    </location>
</feature>
<dbReference type="FunFam" id="1.10.1000.11:FF:000006">
    <property type="entry name" value="HOPM interactor 7"/>
    <property type="match status" value="1"/>
</dbReference>
<keyword evidence="9" id="KW-1133">Transmembrane helix</keyword>
<evidence type="ECO:0000256" key="6">
    <source>
        <dbReference type="ARBA" id="ARBA00022927"/>
    </source>
</evidence>
<dbReference type="PANTHER" id="PTHR10663:SF312">
    <property type="entry name" value="BREFELDIN A-INHIBITED GUANINE NUCLEOTIDE-EXCHANGE PROTEIN 5"/>
    <property type="match status" value="1"/>
</dbReference>
<sequence length="1824" mass="202011">MARAPSRGDQWSSEIPVYLLLTHLSFLILINIQARLFQSKRKLLNDMAGGAAGGFVTRAFESMLKECSGKKYPDLQKAIQSYLDNIKEVNQVQHSVSSEKDQAASLANDGSSLETVAGATKTETEQSQSQTVSSIGTISTALANAGNTLEGAEAELVLSPLRLAFETKNLKVLEPALDCLHKLIAYDHLEGDPGLDGGKNVPLFTDILNMVCSCVDNSSSDSTILQVLKVLLTAVASSKFRVHGEPLLGVIRVCYNIALHSKSPINQATSKAMLTQMISIIFRRMETDPGVQVTPAGSVGHTEAISAQNSNTEVEETSLEDEKEKEMSLGDALNQVKDTSLASVEELHNLAGGSDIKGLEAVLDKAVHQEAGKKITRGIDLESMSIAQRDALLVFRTLCKMGMKEENDEVTSKTRILSLELLQGLLEGVSHSFTRNFHFIDSVKAYLSYALLRASVSQSPVIFQYATGIFSVLLLRFRESLKGEIGVFFPLIVLRPLDGLEVNLKISVLRMLEKVCKDPQMLVDIFVNYDCDLEAPNLFERMVTTLSKIAQGTVNADPNLVALSQTTSIKGSSLQCLVNVLKSLVDWEKSHRESDKNSKSTQSPEGEASAGESVEVKNRENMTSNFEKAKAHKSTLEAVISEFNRKPNKGVEYLILNKLVENTPSSVAQFLRSTPNLDKAMIGDYLGQHEEFPLAVMHAFVDSMNFSGMTFDSAIREFLKGFRLPGEAQKIDRIMEKFAERYCADNPGLFKNADTAYVLAYAVIMLNTDAHNPMVWPKMSKSDFIRMNAMNDAEECAPTELLEAIYDSIVKDEIKLKDEIAVVEKGGRYKPEGEERGLVSILNLALPRRKSTTDTKSESEAIIKQTQAMFRNQGIKRGVFYTSRQIELVRPMVEAVGWPLLATFSVTMEEGENKARVVLCMEGFKAGINITYVLGMDTMRYAFLTSLVRFTFLHAPKEMRSKNVEALRTLLALCDSEPDSLQDTWNAVLECVSRLEFITATPAIAATVMHGSNQISRDAVLQSLKELAGKPAEQVFVNSVKLPSDSIVEFFTALCGVSAEELKQTPARVFSLQKLVEISYYNMARIRLVWAKIWSVLANHFISAGSHHDEKIAMYAIDSLRQLGMKYLERAELANFTFQNDILKPFVVLMRNSRSESIRSLIVDCIVQMIKSKVGNIKSGWRSVFMVFTASADDDSESIVDSAFENVEQVILEHFDQVVGDCFMDCVNCLIGFANNKSSHRISLKAIALLRICEDRLAEGLIPGGALKPIDINVDTTFDVTEHYWFPMLAGLSDLTSDPRPEVRSCALEVLFDLLNERGNKFSSPFWESIFHRVLFPIFDHVRHAGKESLISSDDEWLRETSIHSLQLLCNLFNTFYKEVCFMLPPLLSLLLDCAKKTDQSVVSISLGALVHLIEVGGHQFSDSDWDTLLKSIRDASYATQPLELLNALGFENQKNNGGLIRDLEVDVGDSTSLKSVDYEGVDNHQYGSSDNGKVPSLASPSSGAYGNVRTPNAAVLMDHNQESGLQMNLDASEGLPSPSGRTLKPSESGGLQRNQTIGQRIMGNMMDNLFLRSLTSKPKGRASDASVPSSPIKVTEAVELDAKEEEESPLLVTVRGKCITQLLLLGAIDSIQKKYWSRLKTPQKIAIMDILLSLLEFASSYNSYTNLRTRMHQIPGERPPLNLLRQELAGTCIYLDILQKTTSGINADKEGLDPQNVYNAEQKLEGIAEAKLVSFCEQVLREASDLQSGVGETTNMDVHRVLELRSPIIVKVLGGMCFMNKQVFTRHLRDFYPFLTKLVCCDQMDVRRALGDLFKAQLKALLP</sequence>
<evidence type="ECO:0000256" key="1">
    <source>
        <dbReference type="ARBA" id="ARBA00004287"/>
    </source>
</evidence>
<keyword evidence="7 9" id="KW-0472">Membrane</keyword>
<dbReference type="PANTHER" id="PTHR10663">
    <property type="entry name" value="GUANYL-NUCLEOTIDE EXCHANGE FACTOR"/>
    <property type="match status" value="1"/>
</dbReference>
<dbReference type="InterPro" id="IPR015403">
    <property type="entry name" value="Mon2/Sec7/BIG1-like_HDS"/>
</dbReference>
<dbReference type="FunFam" id="1.10.220.20:FF:000002">
    <property type="entry name" value="Brefeldin A-inhibited guanine nucleotide-exchange protein 1"/>
    <property type="match status" value="1"/>
</dbReference>
<dbReference type="FunFam" id="1.25.10.10:FF:000104">
    <property type="entry name" value="HOPM interactor 7"/>
    <property type="match status" value="1"/>
</dbReference>
<comment type="subcellular location">
    <subcellularLocation>
        <location evidence="2">Cytoplasm</location>
        <location evidence="2">Cytosol</location>
    </subcellularLocation>
    <subcellularLocation>
        <location evidence="1">Membrane</location>
        <topology evidence="1">Peripheral membrane protein</topology>
        <orientation evidence="1">Cytoplasmic side</orientation>
    </subcellularLocation>
</comment>
<accession>A0A8K0DY89</accession>
<organism evidence="11 12">
    <name type="scientific">Rhamnella rubrinervis</name>
    <dbReference type="NCBI Taxonomy" id="2594499"/>
    <lineage>
        <taxon>Eukaryota</taxon>
        <taxon>Viridiplantae</taxon>
        <taxon>Streptophyta</taxon>
        <taxon>Embryophyta</taxon>
        <taxon>Tracheophyta</taxon>
        <taxon>Spermatophyta</taxon>
        <taxon>Magnoliopsida</taxon>
        <taxon>eudicotyledons</taxon>
        <taxon>Gunneridae</taxon>
        <taxon>Pentapetalae</taxon>
        <taxon>rosids</taxon>
        <taxon>fabids</taxon>
        <taxon>Rosales</taxon>
        <taxon>Rhamnaceae</taxon>
        <taxon>rhamnoid group</taxon>
        <taxon>Rhamneae</taxon>
        <taxon>Rhamnella</taxon>
    </lineage>
</organism>
<dbReference type="SMART" id="SM00222">
    <property type="entry name" value="Sec7"/>
    <property type="match status" value="1"/>
</dbReference>
<dbReference type="Pfam" id="PF01369">
    <property type="entry name" value="Sec7"/>
    <property type="match status" value="1"/>
</dbReference>
<dbReference type="Gene3D" id="1.25.10.10">
    <property type="entry name" value="Leucine-rich Repeat Variant"/>
    <property type="match status" value="1"/>
</dbReference>
<dbReference type="SUPFAM" id="SSF48425">
    <property type="entry name" value="Sec7 domain"/>
    <property type="match status" value="1"/>
</dbReference>
<evidence type="ECO:0000256" key="9">
    <source>
        <dbReference type="SAM" id="Phobius"/>
    </source>
</evidence>
<reference evidence="11" key="1">
    <citation type="submission" date="2020-03" db="EMBL/GenBank/DDBJ databases">
        <title>A high-quality chromosome-level genome assembly of a woody plant with both climbing and erect habits, Rhamnella rubrinervis.</title>
        <authorList>
            <person name="Lu Z."/>
            <person name="Yang Y."/>
            <person name="Zhu X."/>
            <person name="Sun Y."/>
        </authorList>
    </citation>
    <scope>NUCLEOTIDE SEQUENCE</scope>
    <source>
        <strain evidence="11">BYM</strain>
        <tissue evidence="11">Leaf</tissue>
    </source>
</reference>
<dbReference type="InterPro" id="IPR023394">
    <property type="entry name" value="Sec7_C_sf"/>
</dbReference>
<name>A0A8K0DY89_9ROSA</name>
<keyword evidence="4" id="KW-0963">Cytoplasm</keyword>
<dbReference type="GO" id="GO:0005829">
    <property type="term" value="C:cytosol"/>
    <property type="evidence" value="ECO:0007669"/>
    <property type="project" value="UniProtKB-SubCell"/>
</dbReference>
<dbReference type="GO" id="GO:0005085">
    <property type="term" value="F:guanyl-nucleotide exchange factor activity"/>
    <property type="evidence" value="ECO:0007669"/>
    <property type="project" value="UniProtKB-KW"/>
</dbReference>
<dbReference type="Proteomes" id="UP000796880">
    <property type="component" value="Unassembled WGS sequence"/>
</dbReference>
<dbReference type="SUPFAM" id="SSF48371">
    <property type="entry name" value="ARM repeat"/>
    <property type="match status" value="2"/>
</dbReference>
<dbReference type="Pfam" id="PF16213">
    <property type="entry name" value="DCB"/>
    <property type="match status" value="1"/>
</dbReference>
<dbReference type="PROSITE" id="PS50190">
    <property type="entry name" value="SEC7"/>
    <property type="match status" value="1"/>
</dbReference>
<feature type="region of interest" description="Disordered" evidence="8">
    <location>
        <begin position="591"/>
        <end position="618"/>
    </location>
</feature>
<feature type="domain" description="SEC7" evidence="10">
    <location>
        <begin position="625"/>
        <end position="812"/>
    </location>
</feature>
<evidence type="ECO:0000256" key="8">
    <source>
        <dbReference type="SAM" id="MobiDB-lite"/>
    </source>
</evidence>
<keyword evidence="9" id="KW-0812">Transmembrane</keyword>
<keyword evidence="12" id="KW-1185">Reference proteome</keyword>
<dbReference type="Gene3D" id="1.10.220.20">
    <property type="match status" value="1"/>
</dbReference>
<dbReference type="InterPro" id="IPR046455">
    <property type="entry name" value="Sec7/BIG1-like_C"/>
</dbReference>
<dbReference type="InterPro" id="IPR016024">
    <property type="entry name" value="ARM-type_fold"/>
</dbReference>
<dbReference type="InterPro" id="IPR032691">
    <property type="entry name" value="Mon2/Sec7/BIG1-like_HUS"/>
</dbReference>
<evidence type="ECO:0000313" key="11">
    <source>
        <dbReference type="EMBL" id="KAF3439757.1"/>
    </source>
</evidence>
<dbReference type="InterPro" id="IPR035999">
    <property type="entry name" value="Sec7_dom_sf"/>
</dbReference>
<dbReference type="InterPro" id="IPR032629">
    <property type="entry name" value="DCB_dom"/>
</dbReference>
<dbReference type="Pfam" id="PF12783">
    <property type="entry name" value="Sec7-like_HUS"/>
    <property type="match status" value="1"/>
</dbReference>
<proteinExistence type="predicted"/>
<keyword evidence="6" id="KW-0653">Protein transport</keyword>
<dbReference type="InterPro" id="IPR011989">
    <property type="entry name" value="ARM-like"/>
</dbReference>